<dbReference type="PANTHER" id="PTHR24028:SF345">
    <property type="entry name" value="PROTOCADHERIN-16-LIKE"/>
    <property type="match status" value="1"/>
</dbReference>
<keyword evidence="7" id="KW-0130">Cell adhesion</keyword>
<gene>
    <name evidence="14" type="ORF">GDO81_000504</name>
</gene>
<evidence type="ECO:0000259" key="13">
    <source>
        <dbReference type="PROSITE" id="PS50268"/>
    </source>
</evidence>
<feature type="domain" description="Cadherin" evidence="13">
    <location>
        <begin position="25"/>
        <end position="125"/>
    </location>
</feature>
<feature type="chain" id="PRO_5043664136" description="Cadherin domain-containing protein" evidence="12">
    <location>
        <begin position="25"/>
        <end position="613"/>
    </location>
</feature>
<reference evidence="14" key="1">
    <citation type="thesis" date="2020" institute="ProQuest LLC" country="789 East Eisenhower Parkway, Ann Arbor, MI, USA">
        <title>Comparative Genomics and Chromosome Evolution.</title>
        <authorList>
            <person name="Mudd A.B."/>
        </authorList>
    </citation>
    <scope>NUCLEOTIDE SEQUENCE</scope>
    <source>
        <strain evidence="14">237g6f4</strain>
        <tissue evidence="14">Blood</tissue>
    </source>
</reference>
<evidence type="ECO:0000256" key="10">
    <source>
        <dbReference type="ARBA" id="ARBA00023180"/>
    </source>
</evidence>
<dbReference type="FunFam" id="2.60.40.60:FF:000007">
    <property type="entry name" value="Protocadherin alpha 2"/>
    <property type="match status" value="1"/>
</dbReference>
<dbReference type="FunFam" id="2.60.40.60:FF:000102">
    <property type="entry name" value="Dachsous cadherin-related 1b"/>
    <property type="match status" value="1"/>
</dbReference>
<evidence type="ECO:0000256" key="11">
    <source>
        <dbReference type="PROSITE-ProRule" id="PRU00043"/>
    </source>
</evidence>
<dbReference type="GO" id="GO:0007156">
    <property type="term" value="P:homophilic cell adhesion via plasma membrane adhesion molecules"/>
    <property type="evidence" value="ECO:0007669"/>
    <property type="project" value="InterPro"/>
</dbReference>
<feature type="domain" description="Cadherin" evidence="13">
    <location>
        <begin position="359"/>
        <end position="456"/>
    </location>
</feature>
<keyword evidence="9" id="KW-0472">Membrane</keyword>
<dbReference type="InterPro" id="IPR050174">
    <property type="entry name" value="Protocadherin/Cadherin-CA"/>
</dbReference>
<evidence type="ECO:0000313" key="14">
    <source>
        <dbReference type="EMBL" id="KAG8592449.1"/>
    </source>
</evidence>
<dbReference type="InterPro" id="IPR020894">
    <property type="entry name" value="Cadherin_CS"/>
</dbReference>
<dbReference type="Pfam" id="PF00028">
    <property type="entry name" value="Cadherin"/>
    <property type="match status" value="5"/>
</dbReference>
<evidence type="ECO:0000256" key="7">
    <source>
        <dbReference type="ARBA" id="ARBA00022889"/>
    </source>
</evidence>
<dbReference type="PRINTS" id="PR00205">
    <property type="entry name" value="CADHERIN"/>
</dbReference>
<evidence type="ECO:0000256" key="2">
    <source>
        <dbReference type="ARBA" id="ARBA00022475"/>
    </source>
</evidence>
<evidence type="ECO:0000313" key="15">
    <source>
        <dbReference type="Proteomes" id="UP000824782"/>
    </source>
</evidence>
<evidence type="ECO:0000256" key="4">
    <source>
        <dbReference type="ARBA" id="ARBA00022729"/>
    </source>
</evidence>
<protein>
    <recommendedName>
        <fullName evidence="13">Cadherin domain-containing protein</fullName>
    </recommendedName>
</protein>
<keyword evidence="2" id="KW-1003">Cell membrane</keyword>
<feature type="signal peptide" evidence="12">
    <location>
        <begin position="1"/>
        <end position="24"/>
    </location>
</feature>
<feature type="domain" description="Cadherin" evidence="13">
    <location>
        <begin position="245"/>
        <end position="347"/>
    </location>
</feature>
<dbReference type="SMART" id="SM00112">
    <property type="entry name" value="CA"/>
    <property type="match status" value="5"/>
</dbReference>
<keyword evidence="8" id="KW-1133">Transmembrane helix</keyword>
<dbReference type="PROSITE" id="PS50268">
    <property type="entry name" value="CADHERIN_2"/>
    <property type="match status" value="5"/>
</dbReference>
<keyword evidence="15" id="KW-1185">Reference proteome</keyword>
<dbReference type="PROSITE" id="PS00232">
    <property type="entry name" value="CADHERIN_1"/>
    <property type="match status" value="3"/>
</dbReference>
<evidence type="ECO:0000256" key="5">
    <source>
        <dbReference type="ARBA" id="ARBA00022737"/>
    </source>
</evidence>
<feature type="domain" description="Cadherin" evidence="13">
    <location>
        <begin position="126"/>
        <end position="244"/>
    </location>
</feature>
<dbReference type="PANTHER" id="PTHR24028">
    <property type="entry name" value="CADHERIN-87A"/>
    <property type="match status" value="1"/>
</dbReference>
<sequence>MGCCCCQSLPLLLMLLWMGTCCRAQVYNLSLAVDEGLPPGTLVGDIRAGLPEGSPVEGFFLSEEDGESAVLRDFHIDTETGIVRTLRILDRERRQHYSFVAATLLGDVVQVDIKVQDVNDHSPTFPVESLRLQISELTPPGTTFRLPAARDPDTGEYGLRGYSLIRGSQERENTDRAEKLQLEGSSTYSSIHPLDLVLVHWLDREELDRYQLEVEAFDGGYPRRTGRLLIDITVLDANDNPPSFDQPEYNGWVWENAPAGTPICTVHAMDPDLGSNGEVRYTLRSDEGYFLVEETSGIVRVNRPLDREQKALHQLVVQAKDGGSQPEVTSVLVIIKVLDVNDNKPHIQITLLTESGRPEISEGARIGEYLARISVSDPDLQFQNVSLTLEGSDGSFSLRHVASQIYFLCVEASLDREIKDLYELKLIAKDSGSPPLLTLKTLLVVVTDLNDEPPVFMNPEGYHAIVSEAASAGTAVLTLKAQDLDDEGPNSRIAYTLQDSAASSAFTLDSHTGVLSINKMLDFEAENTLNFVITATDHGVPPLSTTCTVTIMLEDVNDNEPIFMQQFYNVTLLEHSAIGHCFLQNDPAPAVWATAAMPHLSKWGWCNAHSLCK</sequence>
<dbReference type="SUPFAM" id="SSF49313">
    <property type="entry name" value="Cadherin-like"/>
    <property type="match status" value="5"/>
</dbReference>
<dbReference type="InterPro" id="IPR002126">
    <property type="entry name" value="Cadherin-like_dom"/>
</dbReference>
<evidence type="ECO:0000256" key="1">
    <source>
        <dbReference type="ARBA" id="ARBA00004251"/>
    </source>
</evidence>
<dbReference type="GO" id="GO:0005886">
    <property type="term" value="C:plasma membrane"/>
    <property type="evidence" value="ECO:0007669"/>
    <property type="project" value="UniProtKB-SubCell"/>
</dbReference>
<dbReference type="InterPro" id="IPR015919">
    <property type="entry name" value="Cadherin-like_sf"/>
</dbReference>
<proteinExistence type="predicted"/>
<name>A0AAV7D4V5_ENGPU</name>
<evidence type="ECO:0000256" key="6">
    <source>
        <dbReference type="ARBA" id="ARBA00022837"/>
    </source>
</evidence>
<evidence type="ECO:0000256" key="12">
    <source>
        <dbReference type="SAM" id="SignalP"/>
    </source>
</evidence>
<keyword evidence="10" id="KW-0325">Glycoprotein</keyword>
<dbReference type="AlphaFoldDB" id="A0AAV7D4V5"/>
<dbReference type="Proteomes" id="UP000824782">
    <property type="component" value="Unassembled WGS sequence"/>
</dbReference>
<evidence type="ECO:0000256" key="8">
    <source>
        <dbReference type="ARBA" id="ARBA00022989"/>
    </source>
</evidence>
<accession>A0AAV7D4V5</accession>
<evidence type="ECO:0000256" key="3">
    <source>
        <dbReference type="ARBA" id="ARBA00022692"/>
    </source>
</evidence>
<evidence type="ECO:0000256" key="9">
    <source>
        <dbReference type="ARBA" id="ARBA00023136"/>
    </source>
</evidence>
<dbReference type="EMBL" id="WNYA01000001">
    <property type="protein sequence ID" value="KAG8592449.1"/>
    <property type="molecule type" value="Genomic_DNA"/>
</dbReference>
<dbReference type="Gene3D" id="2.60.40.60">
    <property type="entry name" value="Cadherins"/>
    <property type="match status" value="5"/>
</dbReference>
<dbReference type="FunFam" id="2.60.40.60:FF:000020">
    <property type="entry name" value="Dachsous cadherin-related 1b"/>
    <property type="match status" value="2"/>
</dbReference>
<dbReference type="CDD" id="cd11304">
    <property type="entry name" value="Cadherin_repeat"/>
    <property type="match status" value="4"/>
</dbReference>
<keyword evidence="6 11" id="KW-0106">Calcium</keyword>
<organism evidence="14 15">
    <name type="scientific">Engystomops pustulosus</name>
    <name type="common">Tungara frog</name>
    <name type="synonym">Physalaemus pustulosus</name>
    <dbReference type="NCBI Taxonomy" id="76066"/>
    <lineage>
        <taxon>Eukaryota</taxon>
        <taxon>Metazoa</taxon>
        <taxon>Chordata</taxon>
        <taxon>Craniata</taxon>
        <taxon>Vertebrata</taxon>
        <taxon>Euteleostomi</taxon>
        <taxon>Amphibia</taxon>
        <taxon>Batrachia</taxon>
        <taxon>Anura</taxon>
        <taxon>Neobatrachia</taxon>
        <taxon>Hyloidea</taxon>
        <taxon>Leptodactylidae</taxon>
        <taxon>Leiuperinae</taxon>
        <taxon>Engystomops</taxon>
    </lineage>
</organism>
<comment type="caution">
    <text evidence="14">The sequence shown here is derived from an EMBL/GenBank/DDBJ whole genome shotgun (WGS) entry which is preliminary data.</text>
</comment>
<keyword evidence="5" id="KW-0677">Repeat</keyword>
<keyword evidence="3" id="KW-0812">Transmembrane</keyword>
<comment type="subcellular location">
    <subcellularLocation>
        <location evidence="1">Cell membrane</location>
        <topology evidence="1">Single-pass type I membrane protein</topology>
    </subcellularLocation>
</comment>
<feature type="domain" description="Cadherin" evidence="13">
    <location>
        <begin position="458"/>
        <end position="563"/>
    </location>
</feature>
<dbReference type="GO" id="GO:0005509">
    <property type="term" value="F:calcium ion binding"/>
    <property type="evidence" value="ECO:0007669"/>
    <property type="project" value="UniProtKB-UniRule"/>
</dbReference>
<dbReference type="FunFam" id="2.60.40.60:FF:000153">
    <property type="entry name" value="Dachsous cadherin-related 2"/>
    <property type="match status" value="1"/>
</dbReference>
<keyword evidence="4 12" id="KW-0732">Signal</keyword>